<reference evidence="2" key="1">
    <citation type="journal article" date="2022" name="bioRxiv">
        <title>Sequencing and chromosome-scale assembly of the giantPleurodeles waltlgenome.</title>
        <authorList>
            <person name="Brown T."/>
            <person name="Elewa A."/>
            <person name="Iarovenko S."/>
            <person name="Subramanian E."/>
            <person name="Araus A.J."/>
            <person name="Petzold A."/>
            <person name="Susuki M."/>
            <person name="Suzuki K.-i.T."/>
            <person name="Hayashi T."/>
            <person name="Toyoda A."/>
            <person name="Oliveira C."/>
            <person name="Osipova E."/>
            <person name="Leigh N.D."/>
            <person name="Simon A."/>
            <person name="Yun M.H."/>
        </authorList>
    </citation>
    <scope>NUCLEOTIDE SEQUENCE</scope>
    <source>
        <strain evidence="2">20211129_DDA</strain>
        <tissue evidence="2">Liver</tissue>
    </source>
</reference>
<name>A0AAV7VGN1_PLEWA</name>
<proteinExistence type="predicted"/>
<comment type="caution">
    <text evidence="2">The sequence shown here is derived from an EMBL/GenBank/DDBJ whole genome shotgun (WGS) entry which is preliminary data.</text>
</comment>
<dbReference type="AlphaFoldDB" id="A0AAV7VGN1"/>
<sequence length="77" mass="8221">MSAQSHRCDLGSLSDQNLSTLETRYSGCASVRVSKDRSCREFLSPHGVKRAEGGTPWGQADTNCGAVSPSPPRKGLK</sequence>
<dbReference type="Proteomes" id="UP001066276">
    <property type="component" value="Chromosome 2_1"/>
</dbReference>
<keyword evidence="3" id="KW-1185">Reference proteome</keyword>
<organism evidence="2 3">
    <name type="scientific">Pleurodeles waltl</name>
    <name type="common">Iberian ribbed newt</name>
    <dbReference type="NCBI Taxonomy" id="8319"/>
    <lineage>
        <taxon>Eukaryota</taxon>
        <taxon>Metazoa</taxon>
        <taxon>Chordata</taxon>
        <taxon>Craniata</taxon>
        <taxon>Vertebrata</taxon>
        <taxon>Euteleostomi</taxon>
        <taxon>Amphibia</taxon>
        <taxon>Batrachia</taxon>
        <taxon>Caudata</taxon>
        <taxon>Salamandroidea</taxon>
        <taxon>Salamandridae</taxon>
        <taxon>Pleurodelinae</taxon>
        <taxon>Pleurodeles</taxon>
    </lineage>
</organism>
<gene>
    <name evidence="2" type="ORF">NDU88_004291</name>
</gene>
<dbReference type="EMBL" id="JANPWB010000003">
    <property type="protein sequence ID" value="KAJ1200467.1"/>
    <property type="molecule type" value="Genomic_DNA"/>
</dbReference>
<evidence type="ECO:0000256" key="1">
    <source>
        <dbReference type="SAM" id="MobiDB-lite"/>
    </source>
</evidence>
<accession>A0AAV7VGN1</accession>
<evidence type="ECO:0000313" key="3">
    <source>
        <dbReference type="Proteomes" id="UP001066276"/>
    </source>
</evidence>
<feature type="region of interest" description="Disordered" evidence="1">
    <location>
        <begin position="47"/>
        <end position="77"/>
    </location>
</feature>
<protein>
    <submittedName>
        <fullName evidence="2">Uncharacterized protein</fullName>
    </submittedName>
</protein>
<evidence type="ECO:0000313" key="2">
    <source>
        <dbReference type="EMBL" id="KAJ1200467.1"/>
    </source>
</evidence>